<dbReference type="Gene3D" id="2.60.120.200">
    <property type="match status" value="1"/>
</dbReference>
<dbReference type="InterPro" id="IPR013783">
    <property type="entry name" value="Ig-like_fold"/>
</dbReference>
<dbReference type="PROSITE" id="PS01180">
    <property type="entry name" value="CUB"/>
    <property type="match status" value="1"/>
</dbReference>
<organism evidence="6 7">
    <name type="scientific">Flavobacterium cerinum</name>
    <dbReference type="NCBI Taxonomy" id="2502784"/>
    <lineage>
        <taxon>Bacteria</taxon>
        <taxon>Pseudomonadati</taxon>
        <taxon>Bacteroidota</taxon>
        <taxon>Flavobacteriia</taxon>
        <taxon>Flavobacteriales</taxon>
        <taxon>Flavobacteriaceae</taxon>
        <taxon>Flavobacterium</taxon>
    </lineage>
</organism>
<dbReference type="InterPro" id="IPR026341">
    <property type="entry name" value="T9SS_type_B"/>
</dbReference>
<dbReference type="Proteomes" id="UP001059844">
    <property type="component" value="Chromosome"/>
</dbReference>
<evidence type="ECO:0000256" key="2">
    <source>
        <dbReference type="ARBA" id="ARBA00023157"/>
    </source>
</evidence>
<dbReference type="InterPro" id="IPR036116">
    <property type="entry name" value="FN3_sf"/>
</dbReference>
<dbReference type="SMART" id="SM00042">
    <property type="entry name" value="CUB"/>
    <property type="match status" value="1"/>
</dbReference>
<dbReference type="Gene3D" id="2.60.40.10">
    <property type="entry name" value="Immunoglobulins"/>
    <property type="match status" value="4"/>
</dbReference>
<evidence type="ECO:0000256" key="3">
    <source>
        <dbReference type="SAM" id="SignalP"/>
    </source>
</evidence>
<feature type="domain" description="Fibronectin type-III" evidence="5">
    <location>
        <begin position="639"/>
        <end position="734"/>
    </location>
</feature>
<dbReference type="SUPFAM" id="SSF49854">
    <property type="entry name" value="Spermadhesin, CUB domain"/>
    <property type="match status" value="1"/>
</dbReference>
<dbReference type="NCBIfam" id="NF038128">
    <property type="entry name" value="choice_anch_J"/>
    <property type="match status" value="1"/>
</dbReference>
<proteinExistence type="predicted"/>
<feature type="domain" description="Fibronectin type-III" evidence="5">
    <location>
        <begin position="205"/>
        <end position="293"/>
    </location>
</feature>
<evidence type="ECO:0000259" key="5">
    <source>
        <dbReference type="PROSITE" id="PS50853"/>
    </source>
</evidence>
<keyword evidence="2" id="KW-1015">Disulfide bond</keyword>
<gene>
    <name evidence="6" type="ORF">NOX80_06005</name>
</gene>
<dbReference type="InterPro" id="IPR003961">
    <property type="entry name" value="FN3_dom"/>
</dbReference>
<dbReference type="CDD" id="cd00063">
    <property type="entry name" value="FN3"/>
    <property type="match status" value="1"/>
</dbReference>
<dbReference type="InterPro" id="IPR049804">
    <property type="entry name" value="Choice_anch_L"/>
</dbReference>
<dbReference type="InterPro" id="IPR035914">
    <property type="entry name" value="Sperma_CUB_dom_sf"/>
</dbReference>
<dbReference type="SMART" id="SM00060">
    <property type="entry name" value="FN3"/>
    <property type="match status" value="4"/>
</dbReference>
<dbReference type="RefSeq" id="WP_256552406.1">
    <property type="nucleotide sequence ID" value="NZ_CP101751.1"/>
</dbReference>
<evidence type="ECO:0000256" key="1">
    <source>
        <dbReference type="ARBA" id="ARBA00022729"/>
    </source>
</evidence>
<reference evidence="6" key="1">
    <citation type="submission" date="2022-07" db="EMBL/GenBank/DDBJ databases">
        <title>Isolation, identification, and degradation of a PFOSA degrading strain from sewage treatment plant.</title>
        <authorList>
            <person name="Zhang L."/>
            <person name="Huo Y."/>
        </authorList>
    </citation>
    <scope>NUCLEOTIDE SEQUENCE</scope>
    <source>
        <strain evidence="6">C1</strain>
    </source>
</reference>
<accession>A0ABY5IWI4</accession>
<dbReference type="NCBIfam" id="NF038133">
    <property type="entry name" value="choice_anch_L"/>
    <property type="match status" value="1"/>
</dbReference>
<keyword evidence="1 3" id="KW-0732">Signal</keyword>
<dbReference type="InterPro" id="IPR056600">
    <property type="entry name" value="GBD_T9SS_assoc"/>
</dbReference>
<dbReference type="Pfam" id="PF13585">
    <property type="entry name" value="CHU_C"/>
    <property type="match status" value="1"/>
</dbReference>
<dbReference type="Gene3D" id="2.60.120.290">
    <property type="entry name" value="Spermadhesin, CUB domain"/>
    <property type="match status" value="1"/>
</dbReference>
<name>A0ABY5IWI4_9FLAO</name>
<feature type="domain" description="Fibronectin type-III" evidence="5">
    <location>
        <begin position="431"/>
        <end position="526"/>
    </location>
</feature>
<dbReference type="PROSITE" id="PS50853">
    <property type="entry name" value="FN3"/>
    <property type="match status" value="4"/>
</dbReference>
<sequence>MKKITLLIFMSLLSFVSFSQVFPEGFEGAFPPTGPGGTWFISHNGIGMGPANGNLWIRTPLNSTTSPPHSGDYAAMVERVNIGSGNTEEDWLISPLVTVPANGQLRFFAQHGRAGDQGSKLRIRVSTTSQTDLSTFTTQIIELSETAISPAAGTYVEQVVNLANFVPANQQVYIAFVRVHTQAGTTVDGDRFVIDDINLVQQCLDPANGTAGAITTDTATLSWDNPSGSTQWEIELIPTTTAFTGTGTIINNNPYPATSLTPGTAYQYKVRSICSGGIPSNWVGPFYFTTVSLGQTCAAPIAIASLPYSTTDNTANYGNNITGNQGTTGCGATGNYLTGNDVVYSYTATFTGFIDISMSPTATYSGIFVYDNCANIGVSCLAGVGNSNSNIRNIPNFPVTTGTTYYFVISTNASPDVTGYTLVIQQVNCPPPTALSVGTLNMTSADLTWTSPAGSTEWQVVVQTPGAGIPTGAGTTVTALPYNATTTFAGAALTAGTGYEYYVRVKCPDGSFSQWSGPKLFQLPLCNNACNFSFVMVDSYGDGWNGNTIDIRQGGVTIATLTGPTEADGTTPITAQVPLCSGIPFEVYWNAGGSFSSEVGLTVITPFGLTIYTKPPGTGSPDSLLYTGPTDCVPPTCPQPTALTVSGATTNSIQANWTEAGTATTWEVVALPAGSPSPNTTPPTTGIITVTTNPTQVIGSLPSDTAFDVYVRAVCSPTDSSYWTGPAAIRTTPDYCAGDHFYDNGGANGNYSNNANITTSICPSNPTDIVTIEFNDFNIENGYDFLAVYDGNATTGTLLGTFTGNNIPGPFESSTPGGCITFVFTSDGIVNAPGWDATVTCGPLPTCPRPTAVTVNNITQTGATIDWTEMGAASQWEIVVIPAGDPAPGANPADIITTSIKPYTIPEGTLSPSTSYDVFVRSICSPTDKSNWSFRKRFTTKPVNDECNAATVASVNDTPTCTLTTPGTVIGATTSTEANTCNGTNDDDVWYQFTATNTRHSIKFLNISGSTSDLIHAVYSGTCGNLSLLYCSDPESSIAEGLVVGQTYYIRVYTYTSNPGQTTTFDVCITTPPPPIATNNTQYTVPQLVQDVLIGSTCAQISNITWSTGTNFGNNPNGIAYFTRNGSNFPLESGIVLSTGNALSAKGPNTSDLNDGTNSWPGDTQLFNYIDALGFDQFLTTYRNATILEFDFVPITNQLSFDFLFASEEYGQYQCDFSDAFAFFLTDSNGATTNLALVPGTNDPISVTRIRDNAYNPICESLNAQYFGAYNGEPYEEDAAINFNGQTVVMTAQSQVTPNTTYHIKLVIADRNDTQFDSAVFLKAGSFNIGTVDLGDDLLISDGTAICYGDTYTIDTGLNPADFTFTWSTVGGAVIPGATGPSLTVTEAGDYTVNALYNGTTCSQSDTISVEFYDQITANTPNNMTVCDASGFATFDLTTNDSAILGNLNPADYTITYYNSQADAEGETNAIATPTSYTNTIQYQETIYVRVENNATGCFVVITFNLIVQDLTPQFTITPDLVFCANQTGQIVVTPTNYNPNDVVYSWTHGTDPLPDTSGTITVSQSGAYTVTINHSGCTATATVNVTVNPGVQPSFNQIAPFCEGSTAPGLPTTSIEGVTGTWSPATVNNTTTGTYTFTPTTGQCGDPVNMTITVIPAPVPTFNAVAPICSGSTAPVLPTSSIEGITGTWSPATVSNTATGTYTFTPDAGQCAKTNTLTVTVQDPFSFDIFGDCIGNQFVLTVQTSDTNLDLSNAHFQWYNSNGTAVGSDSPTFNVSEYFTSHTVNLPEQFSVKVTSAAGCSLERPYVVEQVYCQIQKGISPNNDGLNDTFDLTGFNVEKLSIFNRYGTEAYSYGAGYTNQWSGQSKGGSELPDGTYFYVIELKGGDTKTGWIYISREK</sequence>
<dbReference type="NCBIfam" id="TIGR04131">
    <property type="entry name" value="Bac_Flav_CTERM"/>
    <property type="match status" value="1"/>
</dbReference>
<dbReference type="Gene3D" id="2.60.40.1220">
    <property type="match status" value="2"/>
</dbReference>
<dbReference type="Pfam" id="PF23759">
    <property type="entry name" value="GBD_T9SS_assoc"/>
    <property type="match status" value="2"/>
</dbReference>
<evidence type="ECO:0000313" key="7">
    <source>
        <dbReference type="Proteomes" id="UP001059844"/>
    </source>
</evidence>
<protein>
    <submittedName>
        <fullName evidence="6">Choice-of-anchor L domain-containing protein</fullName>
    </submittedName>
</protein>
<dbReference type="SUPFAM" id="SSF49265">
    <property type="entry name" value="Fibronectin type III"/>
    <property type="match status" value="4"/>
</dbReference>
<feature type="signal peptide" evidence="3">
    <location>
        <begin position="1"/>
        <end position="19"/>
    </location>
</feature>
<feature type="domain" description="Fibronectin type-III" evidence="5">
    <location>
        <begin position="849"/>
        <end position="943"/>
    </location>
</feature>
<dbReference type="EMBL" id="CP101751">
    <property type="protein sequence ID" value="UUC46751.1"/>
    <property type="molecule type" value="Genomic_DNA"/>
</dbReference>
<dbReference type="CDD" id="cd00041">
    <property type="entry name" value="CUB"/>
    <property type="match status" value="1"/>
</dbReference>
<dbReference type="InterPro" id="IPR014755">
    <property type="entry name" value="Cu-Rt/internalin_Ig-like"/>
</dbReference>
<evidence type="ECO:0000259" key="4">
    <source>
        <dbReference type="PROSITE" id="PS01180"/>
    </source>
</evidence>
<feature type="domain" description="CUB" evidence="4">
    <location>
        <begin position="715"/>
        <end position="842"/>
    </location>
</feature>
<feature type="chain" id="PRO_5045346583" evidence="3">
    <location>
        <begin position="20"/>
        <end position="1899"/>
    </location>
</feature>
<dbReference type="InterPro" id="IPR000859">
    <property type="entry name" value="CUB_dom"/>
</dbReference>
<evidence type="ECO:0000313" key="6">
    <source>
        <dbReference type="EMBL" id="UUC46751.1"/>
    </source>
</evidence>
<keyword evidence="7" id="KW-1185">Reference proteome</keyword>
<dbReference type="Pfam" id="PF00431">
    <property type="entry name" value="CUB"/>
    <property type="match status" value="1"/>
</dbReference>